<feature type="region of interest" description="Disordered" evidence="1">
    <location>
        <begin position="48"/>
        <end position="71"/>
    </location>
</feature>
<evidence type="ECO:0000256" key="1">
    <source>
        <dbReference type="SAM" id="MobiDB-lite"/>
    </source>
</evidence>
<gene>
    <name evidence="3" type="ORF">I553_5588</name>
</gene>
<accession>X7ZW00</accession>
<proteinExistence type="predicted"/>
<sequence length="71" mass="7555">MHEPCVEFIGVCAAVIGMTSLYSVFSYRGDNIWMAVFRNPVEDDAMADAAPKPKAAPGPCSRSSAPSRCSS</sequence>
<organism evidence="3">
    <name type="scientific">Mycobacterium xenopi 4042</name>
    <dbReference type="NCBI Taxonomy" id="1299334"/>
    <lineage>
        <taxon>Bacteria</taxon>
        <taxon>Bacillati</taxon>
        <taxon>Actinomycetota</taxon>
        <taxon>Actinomycetes</taxon>
        <taxon>Mycobacteriales</taxon>
        <taxon>Mycobacteriaceae</taxon>
        <taxon>Mycobacterium</taxon>
    </lineage>
</organism>
<comment type="caution">
    <text evidence="3">The sequence shown here is derived from an EMBL/GenBank/DDBJ whole genome shotgun (WGS) entry which is preliminary data.</text>
</comment>
<evidence type="ECO:0000256" key="2">
    <source>
        <dbReference type="SAM" id="Phobius"/>
    </source>
</evidence>
<keyword evidence="2" id="KW-0472">Membrane</keyword>
<keyword evidence="2" id="KW-0812">Transmembrane</keyword>
<dbReference type="EMBL" id="JAOB01000069">
    <property type="protein sequence ID" value="EUA23449.1"/>
    <property type="molecule type" value="Genomic_DNA"/>
</dbReference>
<protein>
    <submittedName>
        <fullName evidence="3">Uncharacterized protein</fullName>
    </submittedName>
</protein>
<dbReference type="PATRIC" id="fig|1299334.3.peg.7536"/>
<name>X7ZW00_MYCXE</name>
<feature type="transmembrane region" description="Helical" evidence="2">
    <location>
        <begin position="6"/>
        <end position="25"/>
    </location>
</feature>
<reference evidence="3" key="1">
    <citation type="submission" date="2014-01" db="EMBL/GenBank/DDBJ databases">
        <authorList>
            <person name="Brown-Elliot B."/>
            <person name="Wallace R."/>
            <person name="Lenaerts A."/>
            <person name="Ordway D."/>
            <person name="DeGroote M.A."/>
            <person name="Parker T."/>
            <person name="Sizemore C."/>
            <person name="Tallon L.J."/>
            <person name="Sadzewicz L.K."/>
            <person name="Sengamalay N."/>
            <person name="Fraser C.M."/>
            <person name="Hine E."/>
            <person name="Shefchek K.A."/>
            <person name="Das S.P."/>
            <person name="Tettelin H."/>
        </authorList>
    </citation>
    <scope>NUCLEOTIDE SEQUENCE [LARGE SCALE GENOMIC DNA]</scope>
    <source>
        <strain evidence="3">4042</strain>
    </source>
</reference>
<keyword evidence="2" id="KW-1133">Transmembrane helix</keyword>
<dbReference type="AlphaFoldDB" id="X7ZW00"/>
<evidence type="ECO:0000313" key="3">
    <source>
        <dbReference type="EMBL" id="EUA23449.1"/>
    </source>
</evidence>